<feature type="binding site" evidence="10">
    <location>
        <position position="44"/>
    </location>
    <ligand>
        <name>Zn(2+)</name>
        <dbReference type="ChEBI" id="CHEBI:29105"/>
    </ligand>
</feature>
<dbReference type="InterPro" id="IPR018271">
    <property type="entry name" value="Ribosomal_uS14_CS"/>
</dbReference>
<evidence type="ECO:0000313" key="12">
    <source>
        <dbReference type="Proteomes" id="UP000219036"/>
    </source>
</evidence>
<keyword evidence="5 10" id="KW-0694">RNA-binding</keyword>
<evidence type="ECO:0000313" key="11">
    <source>
        <dbReference type="EMBL" id="SNZ10973.1"/>
    </source>
</evidence>
<evidence type="ECO:0000256" key="5">
    <source>
        <dbReference type="ARBA" id="ARBA00022884"/>
    </source>
</evidence>
<dbReference type="GO" id="GO:0019843">
    <property type="term" value="F:rRNA binding"/>
    <property type="evidence" value="ECO:0007669"/>
    <property type="project" value="UniProtKB-UniRule"/>
</dbReference>
<dbReference type="EMBL" id="OBEI01000012">
    <property type="protein sequence ID" value="SNZ10973.1"/>
    <property type="molecule type" value="Genomic_DNA"/>
</dbReference>
<dbReference type="HAMAP" id="MF_01364_B">
    <property type="entry name" value="Ribosomal_uS14_2_B"/>
    <property type="match status" value="1"/>
</dbReference>
<evidence type="ECO:0000256" key="9">
    <source>
        <dbReference type="ARBA" id="ARBA00047110"/>
    </source>
</evidence>
<dbReference type="InterPro" id="IPR023053">
    <property type="entry name" value="Ribosomal_uS14_bact"/>
</dbReference>
<gene>
    <name evidence="10" type="primary">rpsZ</name>
    <name evidence="10" type="synonym">rpsN</name>
    <name evidence="11" type="ORF">SAMN06265182_1974</name>
</gene>
<dbReference type="RefSeq" id="WP_097001116.1">
    <property type="nucleotide sequence ID" value="NZ_OBEI01000012.1"/>
</dbReference>
<evidence type="ECO:0000256" key="7">
    <source>
        <dbReference type="ARBA" id="ARBA00023274"/>
    </source>
</evidence>
<feature type="binding site" evidence="10">
    <location>
        <position position="41"/>
    </location>
    <ligand>
        <name>Zn(2+)</name>
        <dbReference type="ChEBI" id="CHEBI:29105"/>
    </ligand>
</feature>
<protein>
    <recommendedName>
        <fullName evidence="8 10">Small ribosomal subunit protein uS14</fullName>
    </recommendedName>
</protein>
<feature type="binding site" evidence="10">
    <location>
        <position position="28"/>
    </location>
    <ligand>
        <name>Zn(2+)</name>
        <dbReference type="ChEBI" id="CHEBI:29105"/>
    </ligand>
</feature>
<comment type="similarity">
    <text evidence="10">Belongs to the universal ribosomal protein uS14 family. Zinc-binding uS14 subfamily.</text>
</comment>
<evidence type="ECO:0000256" key="10">
    <source>
        <dbReference type="HAMAP-Rule" id="MF_01364"/>
    </source>
</evidence>
<accession>A0A285NPW0</accession>
<dbReference type="GO" id="GO:0003735">
    <property type="term" value="F:structural constituent of ribosome"/>
    <property type="evidence" value="ECO:0007669"/>
    <property type="project" value="InterPro"/>
</dbReference>
<comment type="subunit">
    <text evidence="9 10">Part of the 30S ribosomal subunit. Contacts proteins S3 and S10.</text>
</comment>
<dbReference type="Proteomes" id="UP000219036">
    <property type="component" value="Unassembled WGS sequence"/>
</dbReference>
<dbReference type="OrthoDB" id="9810484at2"/>
<evidence type="ECO:0000256" key="2">
    <source>
        <dbReference type="ARBA" id="ARBA00022723"/>
    </source>
</evidence>
<proteinExistence type="inferred from homology"/>
<keyword evidence="6 10" id="KW-0689">Ribosomal protein</keyword>
<reference evidence="12" key="1">
    <citation type="submission" date="2017-09" db="EMBL/GenBank/DDBJ databases">
        <authorList>
            <person name="Varghese N."/>
            <person name="Submissions S."/>
        </authorList>
    </citation>
    <scope>NUCLEOTIDE SEQUENCE [LARGE SCALE GENOMIC DNA]</scope>
    <source>
        <strain evidence="12">DSM 15103</strain>
    </source>
</reference>
<comment type="cofactor">
    <cofactor evidence="10">
        <name>Zn(2+)</name>
        <dbReference type="ChEBI" id="CHEBI:29105"/>
    </cofactor>
    <text evidence="10">Binds 1 zinc ion per subunit.</text>
</comment>
<keyword evidence="7 10" id="KW-0687">Ribonucleoprotein</keyword>
<dbReference type="PANTHER" id="PTHR19836:SF19">
    <property type="entry name" value="SMALL RIBOSOMAL SUBUNIT PROTEIN US14M"/>
    <property type="match status" value="1"/>
</dbReference>
<keyword evidence="12" id="KW-1185">Reference proteome</keyword>
<sequence>MARKCLIAKSFLKEPKYKTRKHARCPICGRPRGYLRQFNMCRICFRERALRGEIPGVKKASW</sequence>
<organism evidence="11 12">
    <name type="scientific">Persephonella hydrogeniphila</name>
    <dbReference type="NCBI Taxonomy" id="198703"/>
    <lineage>
        <taxon>Bacteria</taxon>
        <taxon>Pseudomonadati</taxon>
        <taxon>Aquificota</taxon>
        <taxon>Aquificia</taxon>
        <taxon>Aquificales</taxon>
        <taxon>Hydrogenothermaceae</taxon>
        <taxon>Persephonella</taxon>
    </lineage>
</organism>
<dbReference type="InterPro" id="IPR001209">
    <property type="entry name" value="Ribosomal_uS14"/>
</dbReference>
<dbReference type="AlphaFoldDB" id="A0A285NPW0"/>
<dbReference type="PROSITE" id="PS00527">
    <property type="entry name" value="RIBOSOMAL_S14"/>
    <property type="match status" value="1"/>
</dbReference>
<dbReference type="Pfam" id="PF00253">
    <property type="entry name" value="Ribosomal_S14"/>
    <property type="match status" value="1"/>
</dbReference>
<dbReference type="Gene3D" id="4.10.830.10">
    <property type="entry name" value="30s Ribosomal Protein S14, Chain N"/>
    <property type="match status" value="1"/>
</dbReference>
<feature type="binding site" evidence="10">
    <location>
        <position position="25"/>
    </location>
    <ligand>
        <name>Zn(2+)</name>
        <dbReference type="ChEBI" id="CHEBI:29105"/>
    </ligand>
</feature>
<dbReference type="GO" id="GO:0005737">
    <property type="term" value="C:cytoplasm"/>
    <property type="evidence" value="ECO:0007669"/>
    <property type="project" value="UniProtKB-ARBA"/>
</dbReference>
<dbReference type="SUPFAM" id="SSF57716">
    <property type="entry name" value="Glucocorticoid receptor-like (DNA-binding domain)"/>
    <property type="match status" value="1"/>
</dbReference>
<comment type="function">
    <text evidence="1 10">Binds 16S rRNA, required for the assembly of 30S particles and may also be responsible for determining the conformation of the 16S rRNA at the A site.</text>
</comment>
<evidence type="ECO:0000256" key="4">
    <source>
        <dbReference type="ARBA" id="ARBA00022833"/>
    </source>
</evidence>
<keyword evidence="2 10" id="KW-0479">Metal-binding</keyword>
<dbReference type="GO" id="GO:0006412">
    <property type="term" value="P:translation"/>
    <property type="evidence" value="ECO:0007669"/>
    <property type="project" value="UniProtKB-UniRule"/>
</dbReference>
<dbReference type="NCBIfam" id="NF005974">
    <property type="entry name" value="PRK08061.1"/>
    <property type="match status" value="1"/>
</dbReference>
<dbReference type="PANTHER" id="PTHR19836">
    <property type="entry name" value="30S RIBOSOMAL PROTEIN S14"/>
    <property type="match status" value="1"/>
</dbReference>
<evidence type="ECO:0000256" key="1">
    <source>
        <dbReference type="ARBA" id="ARBA00003686"/>
    </source>
</evidence>
<evidence type="ECO:0000256" key="8">
    <source>
        <dbReference type="ARBA" id="ARBA00035167"/>
    </source>
</evidence>
<dbReference type="InterPro" id="IPR043140">
    <property type="entry name" value="Ribosomal_uS14_sf"/>
</dbReference>
<evidence type="ECO:0000256" key="3">
    <source>
        <dbReference type="ARBA" id="ARBA00022730"/>
    </source>
</evidence>
<dbReference type="GO" id="GO:0008270">
    <property type="term" value="F:zinc ion binding"/>
    <property type="evidence" value="ECO:0007669"/>
    <property type="project" value="UniProtKB-UniRule"/>
</dbReference>
<evidence type="ECO:0000256" key="6">
    <source>
        <dbReference type="ARBA" id="ARBA00022980"/>
    </source>
</evidence>
<keyword evidence="3 10" id="KW-0699">rRNA-binding</keyword>
<name>A0A285NPW0_9AQUI</name>
<dbReference type="GO" id="GO:0015935">
    <property type="term" value="C:small ribosomal subunit"/>
    <property type="evidence" value="ECO:0007669"/>
    <property type="project" value="TreeGrafter"/>
</dbReference>
<keyword evidence="4 10" id="KW-0862">Zinc</keyword>